<keyword evidence="2" id="KW-0090">Biological rhythms</keyword>
<protein>
    <recommendedName>
        <fullName evidence="5">Protein takeout</fullName>
    </recommendedName>
</protein>
<dbReference type="AlphaFoldDB" id="A0A1B6IKY9"/>
<keyword evidence="1" id="KW-0732">Signal</keyword>
<reference evidence="4" key="1">
    <citation type="submission" date="2015-11" db="EMBL/GenBank/DDBJ databases">
        <title>De novo transcriptome assembly of four potential Pierce s Disease insect vectors from Arizona vineyards.</title>
        <authorList>
            <person name="Tassone E.E."/>
        </authorList>
    </citation>
    <scope>NUCLEOTIDE SEQUENCE</scope>
</reference>
<dbReference type="InterPro" id="IPR010562">
    <property type="entry name" value="Haemolymph_juvenile_hormone-bd"/>
</dbReference>
<evidence type="ECO:0000256" key="1">
    <source>
        <dbReference type="ARBA" id="ARBA00022729"/>
    </source>
</evidence>
<evidence type="ECO:0000256" key="3">
    <source>
        <dbReference type="ARBA" id="ARBA00060902"/>
    </source>
</evidence>
<dbReference type="GO" id="GO:0007623">
    <property type="term" value="P:circadian rhythm"/>
    <property type="evidence" value="ECO:0007669"/>
    <property type="project" value="UniProtKB-ARBA"/>
</dbReference>
<name>A0A1B6IKY9_9HEMI</name>
<proteinExistence type="inferred from homology"/>
<dbReference type="Gene3D" id="3.15.10.30">
    <property type="entry name" value="Haemolymph juvenile hormone binding protein"/>
    <property type="match status" value="1"/>
</dbReference>
<dbReference type="EMBL" id="GECU01020118">
    <property type="protein sequence ID" value="JAS87588.1"/>
    <property type="molecule type" value="Transcribed_RNA"/>
</dbReference>
<accession>A0A1B6IKY9</accession>
<dbReference type="InterPro" id="IPR038606">
    <property type="entry name" value="To_sf"/>
</dbReference>
<dbReference type="SMART" id="SM00700">
    <property type="entry name" value="JHBP"/>
    <property type="match status" value="1"/>
</dbReference>
<organism evidence="4">
    <name type="scientific">Homalodisca liturata</name>
    <dbReference type="NCBI Taxonomy" id="320908"/>
    <lineage>
        <taxon>Eukaryota</taxon>
        <taxon>Metazoa</taxon>
        <taxon>Ecdysozoa</taxon>
        <taxon>Arthropoda</taxon>
        <taxon>Hexapoda</taxon>
        <taxon>Insecta</taxon>
        <taxon>Pterygota</taxon>
        <taxon>Neoptera</taxon>
        <taxon>Paraneoptera</taxon>
        <taxon>Hemiptera</taxon>
        <taxon>Auchenorrhyncha</taxon>
        <taxon>Membracoidea</taxon>
        <taxon>Cicadellidae</taxon>
        <taxon>Cicadellinae</taxon>
        <taxon>Proconiini</taxon>
        <taxon>Homalodisca</taxon>
    </lineage>
</organism>
<gene>
    <name evidence="4" type="ORF">g.7964</name>
</gene>
<sequence>MTTPPRLPLLWNGILPLYPISLTRSFRNMASILRYIFLLLVIAPICLSETKGGCGRNDPDFSQCVVNRMNDLRPTLKKGLPHLKIGSLDPMLVPMIRLKQGNGPVSIDLISTDQIFRGMINYEITSANIDLQNYKMEFTVTLPWLYVEGESKIEGRILVLPIRGSGHSWSNYTSVSGKAVLMGHPARKDDKEFFNLDKVKFDIFVKKATMHMNNLFNGNQQLGEAVNTLMKENWEVVFQEMKPVVDQTVEALIKDIASKVFKRYSLDEMFPK</sequence>
<dbReference type="Pfam" id="PF06585">
    <property type="entry name" value="JHBP"/>
    <property type="match status" value="1"/>
</dbReference>
<evidence type="ECO:0000256" key="2">
    <source>
        <dbReference type="ARBA" id="ARBA00023108"/>
    </source>
</evidence>
<dbReference type="GO" id="GO:0005615">
    <property type="term" value="C:extracellular space"/>
    <property type="evidence" value="ECO:0007669"/>
    <property type="project" value="TreeGrafter"/>
</dbReference>
<dbReference type="PANTHER" id="PTHR11008">
    <property type="entry name" value="PROTEIN TAKEOUT-LIKE PROTEIN"/>
    <property type="match status" value="1"/>
</dbReference>
<dbReference type="PANTHER" id="PTHR11008:SF41">
    <property type="entry name" value="RE70318P"/>
    <property type="match status" value="1"/>
</dbReference>
<evidence type="ECO:0008006" key="5">
    <source>
        <dbReference type="Google" id="ProtNLM"/>
    </source>
</evidence>
<comment type="similarity">
    <text evidence="3">Belongs to the TO family.</text>
</comment>
<evidence type="ECO:0000313" key="4">
    <source>
        <dbReference type="EMBL" id="JAS87588.1"/>
    </source>
</evidence>
<dbReference type="FunFam" id="3.15.10.30:FF:000001">
    <property type="entry name" value="Takeout-like protein 1"/>
    <property type="match status" value="1"/>
</dbReference>